<keyword evidence="6" id="KW-1185">Reference proteome</keyword>
<comment type="caution">
    <text evidence="5">The sequence shown here is derived from an EMBL/GenBank/DDBJ whole genome shotgun (WGS) entry which is preliminary data.</text>
</comment>
<comment type="subcellular location">
    <subcellularLocation>
        <location evidence="1">Nucleus</location>
    </subcellularLocation>
</comment>
<reference evidence="6" key="1">
    <citation type="journal article" date="2014" name="Genome Announc.">
        <title>Genome sequence and annotation of Acremonium chrysogenum, producer of the beta-lactam antibiotic cephalosporin C.</title>
        <authorList>
            <person name="Terfehr D."/>
            <person name="Dahlmann T.A."/>
            <person name="Specht T."/>
            <person name="Zadra I."/>
            <person name="Kuernsteiner H."/>
            <person name="Kueck U."/>
        </authorList>
    </citation>
    <scope>NUCLEOTIDE SEQUENCE [LARGE SCALE GENOMIC DNA]</scope>
    <source>
        <strain evidence="6">ATCC 11550 / CBS 779.69 / DSM 880 / IAM 14645 / JCM 23072 / IMI 49137</strain>
    </source>
</reference>
<comment type="similarity">
    <text evidence="2">Belongs to the NUP186/NUP192/NUP205 family.</text>
</comment>
<organism evidence="5 6">
    <name type="scientific">Hapsidospora chrysogenum (strain ATCC 11550 / CBS 779.69 / DSM 880 / IAM 14645 / JCM 23072 / IMI 49137)</name>
    <name type="common">Acremonium chrysogenum</name>
    <dbReference type="NCBI Taxonomy" id="857340"/>
    <lineage>
        <taxon>Eukaryota</taxon>
        <taxon>Fungi</taxon>
        <taxon>Dikarya</taxon>
        <taxon>Ascomycota</taxon>
        <taxon>Pezizomycotina</taxon>
        <taxon>Sordariomycetes</taxon>
        <taxon>Hypocreomycetidae</taxon>
        <taxon>Hypocreales</taxon>
        <taxon>Bionectriaceae</taxon>
        <taxon>Hapsidospora</taxon>
    </lineage>
</organism>
<dbReference type="PANTHER" id="PTHR31344:SF0">
    <property type="entry name" value="NUCLEAR PORE COMPLEX PROTEIN NUP205"/>
    <property type="match status" value="1"/>
</dbReference>
<evidence type="ECO:0000256" key="2">
    <source>
        <dbReference type="ARBA" id="ARBA00005892"/>
    </source>
</evidence>
<name>A0A086T1J5_HAPC1</name>
<evidence type="ECO:0000256" key="4">
    <source>
        <dbReference type="ARBA" id="ARBA00023242"/>
    </source>
</evidence>
<dbReference type="Proteomes" id="UP000029964">
    <property type="component" value="Unassembled WGS sequence"/>
</dbReference>
<accession>A0A086T1J5</accession>
<gene>
    <name evidence="5" type="ORF">ACRE_060090</name>
</gene>
<evidence type="ECO:0000256" key="1">
    <source>
        <dbReference type="ARBA" id="ARBA00004123"/>
    </source>
</evidence>
<dbReference type="GO" id="GO:0044611">
    <property type="term" value="C:nuclear pore inner ring"/>
    <property type="evidence" value="ECO:0007669"/>
    <property type="project" value="TreeGrafter"/>
</dbReference>
<dbReference type="OrthoDB" id="2019644at2759"/>
<dbReference type="PANTHER" id="PTHR31344">
    <property type="entry name" value="NUCLEAR PORE COMPLEX PROTEIN NUP205"/>
    <property type="match status" value="1"/>
</dbReference>
<dbReference type="EMBL" id="JPKY01000074">
    <property type="protein sequence ID" value="KFH43227.1"/>
    <property type="molecule type" value="Genomic_DNA"/>
</dbReference>
<dbReference type="GO" id="GO:0006999">
    <property type="term" value="P:nuclear pore organization"/>
    <property type="evidence" value="ECO:0007669"/>
    <property type="project" value="TreeGrafter"/>
</dbReference>
<dbReference type="STRING" id="857340.A0A086T1J5"/>
<dbReference type="GO" id="GO:0017056">
    <property type="term" value="F:structural constituent of nuclear pore"/>
    <property type="evidence" value="ECO:0007669"/>
    <property type="project" value="TreeGrafter"/>
</dbReference>
<keyword evidence="3" id="KW-0813">Transport</keyword>
<protein>
    <submittedName>
        <fullName evidence="5">Nucleoporin-like protein</fullName>
    </submittedName>
</protein>
<evidence type="ECO:0000313" key="6">
    <source>
        <dbReference type="Proteomes" id="UP000029964"/>
    </source>
</evidence>
<dbReference type="Pfam" id="PF11894">
    <property type="entry name" value="Nup192"/>
    <property type="match status" value="1"/>
</dbReference>
<evidence type="ECO:0000256" key="3">
    <source>
        <dbReference type="ARBA" id="ARBA00022448"/>
    </source>
</evidence>
<proteinExistence type="inferred from homology"/>
<keyword evidence="4" id="KW-0539">Nucleus</keyword>
<sequence>MADDVTTLELLQGFHQVLLAVRERRIPAPDAFENGFLVEAFESELERLWTKPPKSQASRTSLQKGQITVDGRSYDANEPFQQVVLAFADEVDIDELEAARYILESRGDETILGRSLLECAIIRFHQQRKYALDALRLLLELDSGDDENGDHDDDDRDGEPISLEAVQVYLFERIFNAAPDTAGRGQRLVPRCMASMQAIKTWLQNLNDKITAAQTLGQTGGGPLSEEAETIEYSRVSLIQEHELLAVILCRSVGKQQAVVSDFTDFISNLRRVDKYDNLLVHLIPAIGAYIAAFGSIDGGYDLARVRQLNNQLFPLTDEPAWGLPFFQAAVRAWWLAEYSGFYLDDPPEAAIPPNTDLDEEDRQRAKQFQDSLKEGAFDFLLSVAGDVRPPDWHDSVRAGMHRWLQRKSPALSADMVQFSEFFQLRLVSQLEVFIDSFITNLPDVLRRLRVEEDEQRQLSTTHEQDLDLERFLLIIAYAYEGRPLASMDFWRDPESNLNGFLHWASRRASTPLVTAFCEMLQAISGNDQCADHAHAFLLDEGHHSSGKMRRSQSLTWAQIFRELKFFLDKAKQKPAQAQTVRYRAGKPTQDVAEAEPESAMMLESYLRLMTKLASENETTRLFLLQNSTFNLVETIFELASMPIPPRLRGCSFMALKALMTRKTMVEGHTMWNCLDHWVTGGYATSVASHHRQTLQSPGSWMERTFEEMSRGFEGPESFIQLLISLVTRSVDSSALNDALPFPENLGSASRAPGIEIYVDFVIGSVFASKSSELQDVHQTRVLRLVCLEFMNSCLETFNEDLIVMANDTNLNIDAIVSTTDLATYVRMHPFARVMEWMYNDRVMAALFNTIHQEPMDVGNAPPTSPLILGILRAVEVISKVLDLQSTYLDLVRPIIRAQAGARHQSIAKASFATFEDGLLTKLNLVVDLGNYCGVGHVHLTLACLKLLERLSSSSRMAALWSRSGRQQHRNKAIVAMEANGEHETISRYFISELTTPLDILREADSDGYATKINILDFLYHCLRETPGQPTIAHLLLGFKCGVDSLSIESNGFFDSQTSLFHALIRIAIETPSTDAKGVRKWFVALKTRALRILQILWSSPLSSSLVLGELRENEFLFHLLINETVIQPDLPWEEQNVQNPEFTLTEGCPTLLDFLALRSMTLEYIAMELCMISQGRMPSAKRRIFDALGGQVIGEDNEPIPTPTIFDLYDFHLPPDAWGLEMAPLEHYRDLDLAACLEKDADSNMIYNMDRVREFLLLKRNESQSQGVVTTAADTAKADAEEGTIVLYLNHINRQKQVQTQCLKVLRTWAKLLLVMVGSNDFKGTAQTSFFLQALQAILPSLEAYAADRPEEALELAKLAKVLLSKLYMVSSDTVDNSSLAVGNLISDKLYQVFQICLQAVGKWAGTAELRAVYYEICYRYLTGMPDEGLLSQNRSKTAKAVQVYGERLINVICDDAYGGEPSSQTAALILLGTLVNMDHQGGGTHIVDALNRLNFIGILVDSLRNIMQEWHDVFSAGYRDQENFQNARLALLQQLAQTRAGAKHILHANLMRTLEASGLFAADPELQIRAGNPRALAQHYDLLAKTVRIIGAALVSRGSHNVVQGRRFLSDHRMLVAHALKRSAGIGTGAEDVTLEEKIEDLAEALVVVIAATGFLDFEDETVQQTKTQNESLFH</sequence>
<evidence type="ECO:0000313" key="5">
    <source>
        <dbReference type="EMBL" id="KFH43227.1"/>
    </source>
</evidence>
<dbReference type="InterPro" id="IPR021827">
    <property type="entry name" value="Nup186/Nup192/Nup205"/>
</dbReference>
<dbReference type="HOGENOM" id="CLU_002778_0_0_1"/>